<feature type="compositionally biased region" description="Acidic residues" evidence="1">
    <location>
        <begin position="685"/>
        <end position="694"/>
    </location>
</feature>
<feature type="compositionally biased region" description="Low complexity" evidence="1">
    <location>
        <begin position="111"/>
        <end position="125"/>
    </location>
</feature>
<feature type="compositionally biased region" description="Basic residues" evidence="1">
    <location>
        <begin position="229"/>
        <end position="238"/>
    </location>
</feature>
<name>A0ABR3UAE7_9PLEO</name>
<reference evidence="3 4" key="1">
    <citation type="submission" date="2024-09" db="EMBL/GenBank/DDBJ databases">
        <title>T2T genomes of carrot and Alternaria dauci and their utility for understanding host-pathogen interaction during carrot leaf blight disease.</title>
        <authorList>
            <person name="Liu W."/>
            <person name="Xu S."/>
            <person name="Ou C."/>
            <person name="Liu X."/>
            <person name="Zhuang F."/>
            <person name="Deng X.W."/>
        </authorList>
    </citation>
    <scope>NUCLEOTIDE SEQUENCE [LARGE SCALE GENOMIC DNA]</scope>
    <source>
        <strain evidence="3 4">A2016</strain>
    </source>
</reference>
<feature type="compositionally biased region" description="Low complexity" evidence="1">
    <location>
        <begin position="44"/>
        <end position="83"/>
    </location>
</feature>
<feature type="compositionally biased region" description="Basic residues" evidence="1">
    <location>
        <begin position="34"/>
        <end position="43"/>
    </location>
</feature>
<feature type="compositionally biased region" description="Polar residues" evidence="1">
    <location>
        <begin position="134"/>
        <end position="146"/>
    </location>
</feature>
<dbReference type="Proteomes" id="UP001578633">
    <property type="component" value="Chromosome 8"/>
</dbReference>
<dbReference type="Pfam" id="PF15963">
    <property type="entry name" value="Myb_DNA-bind_7"/>
    <property type="match status" value="1"/>
</dbReference>
<dbReference type="EMBL" id="JBHGVX010000008">
    <property type="protein sequence ID" value="KAL1793477.1"/>
    <property type="molecule type" value="Genomic_DNA"/>
</dbReference>
<sequence length="694" mass="75552">MSADDASGQPPAPKPAAAATFTSFINKNTTGKRFAPKAARRRPGATTTAATTTTATTATAAAAAPTPTPSSSAAAPETPAPAAESQTSHTEPDTSHAPATEALNIPPLPTPAATQEPPAETQAQADSEPHVAIHSSTDPGLTTQYLEDTDTGGRSPKRRRIEEPEVEATVSTPAPANGGGDHNIDPNLEAATADAQALPQPRKRRNLPWAAVNHPPEGEDEAIAAAPTRKPRQPRGKKNVTADPDADHVAQEDQDEEEAQPTRKRPAAKPRAKKTATETTTQDGEEVPAPPNKAKKPRKPRGALSSEVVQGTEDEVGRIADEIVAAAVRRKPKAKRRRKATPDGDDLDGIEGEESIRKETKRKGRPPREPTPSDAEDQTIDPDVTYMDSLAARTVRIGKLSALEKQMRTIDWEAVKQRRREEDNKKVISREEQEKADAALAAAGAELAAAQVEHGPRLRLNADGVMELVPDSGVIDREGDADRIINEMVITEDQDITARLTTRSFMKNNKRFPNEFLLPGQGRRWNNELTDRFYDALRSFGTDFQMISQMFPGFTRRSIKTKFTREERENPDGIRAALQGQCEINAGGWDKFLRDSEKTEESFADADKIKRELAEHEAEMREKIAAAQAEAQERKRQREIAGVDADGNPLGDGTNKENSKGKKKRGKNKQVAFQEEQGVEIIGEIGDDDTWGRE</sequence>
<dbReference type="InterPro" id="IPR009057">
    <property type="entry name" value="Homeodomain-like_sf"/>
</dbReference>
<dbReference type="SUPFAM" id="SSF46689">
    <property type="entry name" value="Homeodomain-like"/>
    <property type="match status" value="1"/>
</dbReference>
<feature type="compositionally biased region" description="Acidic residues" evidence="1">
    <location>
        <begin position="343"/>
        <end position="353"/>
    </location>
</feature>
<gene>
    <name evidence="3" type="ORF">ACET3X_008459</name>
</gene>
<comment type="caution">
    <text evidence="3">The sequence shown here is derived from an EMBL/GenBank/DDBJ whole genome shotgun (WGS) entry which is preliminary data.</text>
</comment>
<evidence type="ECO:0000259" key="2">
    <source>
        <dbReference type="Pfam" id="PF15963"/>
    </source>
</evidence>
<feature type="region of interest" description="Disordered" evidence="1">
    <location>
        <begin position="623"/>
        <end position="694"/>
    </location>
</feature>
<feature type="region of interest" description="Disordered" evidence="1">
    <location>
        <begin position="1"/>
        <end position="383"/>
    </location>
</feature>
<keyword evidence="4" id="KW-1185">Reference proteome</keyword>
<evidence type="ECO:0000256" key="1">
    <source>
        <dbReference type="SAM" id="MobiDB-lite"/>
    </source>
</evidence>
<accession>A0ABR3UAE7</accession>
<dbReference type="GeneID" id="96088781"/>
<dbReference type="PANTHER" id="PTHR22929:SF0">
    <property type="entry name" value="TRANSCRIPTION FACTOR TFIIIB COMPONENT B'' HOMOLOG"/>
    <property type="match status" value="1"/>
</dbReference>
<feature type="compositionally biased region" description="Basic and acidic residues" evidence="1">
    <location>
        <begin position="631"/>
        <end position="641"/>
    </location>
</feature>
<feature type="compositionally biased region" description="Polar residues" evidence="1">
    <location>
        <begin position="20"/>
        <end position="31"/>
    </location>
</feature>
<evidence type="ECO:0000313" key="4">
    <source>
        <dbReference type="Proteomes" id="UP001578633"/>
    </source>
</evidence>
<feature type="compositionally biased region" description="Basic residues" evidence="1">
    <location>
        <begin position="328"/>
        <end position="339"/>
    </location>
</feature>
<feature type="domain" description="Transcription factor TFIIIB component B'' Myb" evidence="2">
    <location>
        <begin position="523"/>
        <end position="600"/>
    </location>
</feature>
<evidence type="ECO:0000313" key="3">
    <source>
        <dbReference type="EMBL" id="KAL1793477.1"/>
    </source>
</evidence>
<protein>
    <recommendedName>
        <fullName evidence="2">Transcription factor TFIIIB component B'' Myb domain-containing protein</fullName>
    </recommendedName>
</protein>
<feature type="compositionally biased region" description="Basic residues" evidence="1">
    <location>
        <begin position="262"/>
        <end position="274"/>
    </location>
</feature>
<feature type="compositionally biased region" description="Low complexity" evidence="1">
    <location>
        <begin position="674"/>
        <end position="684"/>
    </location>
</feature>
<dbReference type="InterPro" id="IPR039467">
    <property type="entry name" value="TFIIIB_B''_Myb"/>
</dbReference>
<organism evidence="3 4">
    <name type="scientific">Alternaria dauci</name>
    <dbReference type="NCBI Taxonomy" id="48095"/>
    <lineage>
        <taxon>Eukaryota</taxon>
        <taxon>Fungi</taxon>
        <taxon>Dikarya</taxon>
        <taxon>Ascomycota</taxon>
        <taxon>Pezizomycotina</taxon>
        <taxon>Dothideomycetes</taxon>
        <taxon>Pleosporomycetidae</taxon>
        <taxon>Pleosporales</taxon>
        <taxon>Pleosporineae</taxon>
        <taxon>Pleosporaceae</taxon>
        <taxon>Alternaria</taxon>
        <taxon>Alternaria sect. Porri</taxon>
    </lineage>
</organism>
<dbReference type="RefSeq" id="XP_069304061.1">
    <property type="nucleotide sequence ID" value="XM_069454634.1"/>
</dbReference>
<dbReference type="PANTHER" id="PTHR22929">
    <property type="entry name" value="RNA POLYMERASE III TRANSCRIPTION INITIATION FACTOR B"/>
    <property type="match status" value="1"/>
</dbReference>
<proteinExistence type="predicted"/>